<accession>A0ABX5VL96</accession>
<protein>
    <submittedName>
        <fullName evidence="2">Uncharacterized protein</fullName>
    </submittedName>
</protein>
<name>A0ABX5VL96_9BURK</name>
<dbReference type="EMBL" id="CP040882">
    <property type="protein sequence ID" value="QDA55589.1"/>
    <property type="molecule type" value="Genomic_DNA"/>
</dbReference>
<feature type="transmembrane region" description="Helical" evidence="1">
    <location>
        <begin position="48"/>
        <end position="69"/>
    </location>
</feature>
<sequence length="71" mass="8560">MNSLDETRELRERLQAMEERTKEQEIRAQVEREFQENALKESRERRAFWLEIVKAFVAPVVTALLVIWLTK</sequence>
<evidence type="ECO:0000313" key="3">
    <source>
        <dbReference type="Proteomes" id="UP000308889"/>
    </source>
</evidence>
<keyword evidence="1" id="KW-0812">Transmembrane</keyword>
<reference evidence="3" key="1">
    <citation type="submission" date="2019-06" db="EMBL/GenBank/DDBJ databases">
        <authorList>
            <person name="Oh B.S."/>
        </authorList>
    </citation>
    <scope>NUCLEOTIDE SEQUENCE [LARGE SCALE GENOMIC DNA]</scope>
    <source>
        <strain evidence="3">KGMB03119</strain>
    </source>
</reference>
<dbReference type="RefSeq" id="WP_139688997.1">
    <property type="nucleotide sequence ID" value="NZ_CP040882.1"/>
</dbReference>
<gene>
    <name evidence="2" type="ORF">FG381_11965</name>
</gene>
<keyword evidence="1" id="KW-0472">Membrane</keyword>
<evidence type="ECO:0000313" key="2">
    <source>
        <dbReference type="EMBL" id="QDA55589.1"/>
    </source>
</evidence>
<keyword evidence="3" id="KW-1185">Reference proteome</keyword>
<evidence type="ECO:0000256" key="1">
    <source>
        <dbReference type="SAM" id="Phobius"/>
    </source>
</evidence>
<keyword evidence="1" id="KW-1133">Transmembrane helix</keyword>
<proteinExistence type="predicted"/>
<dbReference type="Proteomes" id="UP000308889">
    <property type="component" value="Chromosome"/>
</dbReference>
<organism evidence="2 3">
    <name type="scientific">Sutterella faecalis</name>
    <dbReference type="NCBI Taxonomy" id="2584944"/>
    <lineage>
        <taxon>Bacteria</taxon>
        <taxon>Pseudomonadati</taxon>
        <taxon>Pseudomonadota</taxon>
        <taxon>Betaproteobacteria</taxon>
        <taxon>Burkholderiales</taxon>
        <taxon>Sutterellaceae</taxon>
        <taxon>Sutterella</taxon>
    </lineage>
</organism>